<keyword evidence="3" id="KW-1185">Reference proteome</keyword>
<dbReference type="Pfam" id="PF12697">
    <property type="entry name" value="Abhydrolase_6"/>
    <property type="match status" value="1"/>
</dbReference>
<dbReference type="Gene3D" id="3.40.50.1820">
    <property type="entry name" value="alpha/beta hydrolase"/>
    <property type="match status" value="1"/>
</dbReference>
<dbReference type="PANTHER" id="PTHR43194">
    <property type="entry name" value="HYDROLASE ALPHA/BETA FOLD FAMILY"/>
    <property type="match status" value="1"/>
</dbReference>
<evidence type="ECO:0000259" key="1">
    <source>
        <dbReference type="Pfam" id="PF12697"/>
    </source>
</evidence>
<feature type="domain" description="AB hydrolase-1" evidence="1">
    <location>
        <begin position="39"/>
        <end position="248"/>
    </location>
</feature>
<dbReference type="InterPro" id="IPR029058">
    <property type="entry name" value="AB_hydrolase_fold"/>
</dbReference>
<evidence type="ECO:0000313" key="2">
    <source>
        <dbReference type="EMBL" id="GAA2024042.1"/>
    </source>
</evidence>
<gene>
    <name evidence="2" type="ORF">GCM10009839_22260</name>
</gene>
<dbReference type="SUPFAM" id="SSF53474">
    <property type="entry name" value="alpha/beta-Hydrolases"/>
    <property type="match status" value="1"/>
</dbReference>
<comment type="caution">
    <text evidence="2">The sequence shown here is derived from an EMBL/GenBank/DDBJ whole genome shotgun (WGS) entry which is preliminary data.</text>
</comment>
<keyword evidence="2" id="KW-0378">Hydrolase</keyword>
<sequence length="263" mass="27141">MTSFVTSVDGTRIAYSKSGSGPAVIVVDGALCHRAFGPAGGVAESLDSDYTVYTYDRRGRGESGDADTYAPEREVEDIAALIEATGGVAGLVGFSSGGALALLAAAANIGVAKVVAYEAPYTTQDWHRAAGLKYTADLHQALDEGRPDDMPALFMLLVGMPAEQVAGMRQSPVWPAFTAIAKTLTYDNAVLGYENGGAVPTDVCASITVPVLALDGADSPAQLRDPAALIAEASPRGRRQSLPGQTHAVDPKAVGPVLAEFFA</sequence>
<organism evidence="2 3">
    <name type="scientific">Catenulispora yoronensis</name>
    <dbReference type="NCBI Taxonomy" id="450799"/>
    <lineage>
        <taxon>Bacteria</taxon>
        <taxon>Bacillati</taxon>
        <taxon>Actinomycetota</taxon>
        <taxon>Actinomycetes</taxon>
        <taxon>Catenulisporales</taxon>
        <taxon>Catenulisporaceae</taxon>
        <taxon>Catenulispora</taxon>
    </lineage>
</organism>
<dbReference type="EMBL" id="BAAAQN010000009">
    <property type="protein sequence ID" value="GAA2024042.1"/>
    <property type="molecule type" value="Genomic_DNA"/>
</dbReference>
<accession>A0ABP5FCW3</accession>
<proteinExistence type="predicted"/>
<dbReference type="Proteomes" id="UP001500751">
    <property type="component" value="Unassembled WGS sequence"/>
</dbReference>
<dbReference type="PANTHER" id="PTHR43194:SF2">
    <property type="entry name" value="PEROXISOMAL MEMBRANE PROTEIN LPX1"/>
    <property type="match status" value="1"/>
</dbReference>
<reference evidence="3" key="1">
    <citation type="journal article" date="2019" name="Int. J. Syst. Evol. Microbiol.">
        <title>The Global Catalogue of Microorganisms (GCM) 10K type strain sequencing project: providing services to taxonomists for standard genome sequencing and annotation.</title>
        <authorList>
            <consortium name="The Broad Institute Genomics Platform"/>
            <consortium name="The Broad Institute Genome Sequencing Center for Infectious Disease"/>
            <person name="Wu L."/>
            <person name="Ma J."/>
        </authorList>
    </citation>
    <scope>NUCLEOTIDE SEQUENCE [LARGE SCALE GENOMIC DNA]</scope>
    <source>
        <strain evidence="3">JCM 16014</strain>
    </source>
</reference>
<dbReference type="InterPro" id="IPR000073">
    <property type="entry name" value="AB_hydrolase_1"/>
</dbReference>
<dbReference type="GO" id="GO:0016787">
    <property type="term" value="F:hydrolase activity"/>
    <property type="evidence" value="ECO:0007669"/>
    <property type="project" value="UniProtKB-KW"/>
</dbReference>
<name>A0ABP5FCW3_9ACTN</name>
<dbReference type="InterPro" id="IPR050228">
    <property type="entry name" value="Carboxylesterase_BioH"/>
</dbReference>
<dbReference type="RefSeq" id="WP_344665446.1">
    <property type="nucleotide sequence ID" value="NZ_BAAAQN010000009.1"/>
</dbReference>
<protein>
    <submittedName>
        <fullName evidence="2">Alpha/beta hydrolase</fullName>
    </submittedName>
</protein>
<evidence type="ECO:0000313" key="3">
    <source>
        <dbReference type="Proteomes" id="UP001500751"/>
    </source>
</evidence>